<feature type="signal peptide" evidence="1">
    <location>
        <begin position="1"/>
        <end position="20"/>
    </location>
</feature>
<dbReference type="Proteomes" id="UP000070133">
    <property type="component" value="Unassembled WGS sequence"/>
</dbReference>
<feature type="chain" id="PRO_5007806226" evidence="1">
    <location>
        <begin position="21"/>
        <end position="119"/>
    </location>
</feature>
<accession>A0A139GUP5</accession>
<evidence type="ECO:0000313" key="3">
    <source>
        <dbReference type="Proteomes" id="UP000070133"/>
    </source>
</evidence>
<proteinExistence type="predicted"/>
<organism evidence="2 3">
    <name type="scientific">Pseudocercospora eumusae</name>
    <dbReference type="NCBI Taxonomy" id="321146"/>
    <lineage>
        <taxon>Eukaryota</taxon>
        <taxon>Fungi</taxon>
        <taxon>Dikarya</taxon>
        <taxon>Ascomycota</taxon>
        <taxon>Pezizomycotina</taxon>
        <taxon>Dothideomycetes</taxon>
        <taxon>Dothideomycetidae</taxon>
        <taxon>Mycosphaerellales</taxon>
        <taxon>Mycosphaerellaceae</taxon>
        <taxon>Pseudocercospora</taxon>
    </lineage>
</organism>
<keyword evidence="3" id="KW-1185">Reference proteome</keyword>
<sequence>MAPTISTLALLTLFASSTLTSPTQNLEARKPPSLTYVDQNLEDDAGKACAAWSVWKDPVRNVVRPICNQWVPDERETSHFGLVTGIFEGTCYVWNVRITDSKQVLPECAKGEQHEGDGE</sequence>
<gene>
    <name evidence="2" type="ORF">AC578_1693</name>
</gene>
<name>A0A139GUP5_9PEZI</name>
<evidence type="ECO:0000256" key="1">
    <source>
        <dbReference type="SAM" id="SignalP"/>
    </source>
</evidence>
<comment type="caution">
    <text evidence="2">The sequence shown here is derived from an EMBL/GenBank/DDBJ whole genome shotgun (WGS) entry which is preliminary data.</text>
</comment>
<dbReference type="EMBL" id="LFZN01000366">
    <property type="protein sequence ID" value="KXS93895.1"/>
    <property type="molecule type" value="Genomic_DNA"/>
</dbReference>
<reference evidence="2 3" key="1">
    <citation type="submission" date="2015-07" db="EMBL/GenBank/DDBJ databases">
        <title>Comparative genomics of the Sigatoka disease complex on banana suggests a link between parallel evolutionary changes in Pseudocercospora fijiensis and Pseudocercospora eumusae and increased virulence on the banana host.</title>
        <authorList>
            <person name="Chang T.-C."/>
            <person name="Salvucci A."/>
            <person name="Crous P.W."/>
            <person name="Stergiopoulos I."/>
        </authorList>
    </citation>
    <scope>NUCLEOTIDE SEQUENCE [LARGE SCALE GENOMIC DNA]</scope>
    <source>
        <strain evidence="2 3">CBS 114824</strain>
    </source>
</reference>
<protein>
    <submittedName>
        <fullName evidence="2">Uncharacterized protein</fullName>
    </submittedName>
</protein>
<evidence type="ECO:0000313" key="2">
    <source>
        <dbReference type="EMBL" id="KXS93895.1"/>
    </source>
</evidence>
<keyword evidence="1" id="KW-0732">Signal</keyword>
<dbReference type="AlphaFoldDB" id="A0A139GUP5"/>